<proteinExistence type="predicted"/>
<feature type="compositionally biased region" description="Basic and acidic residues" evidence="6">
    <location>
        <begin position="138"/>
        <end position="150"/>
    </location>
</feature>
<evidence type="ECO:0000259" key="7">
    <source>
        <dbReference type="PROSITE" id="PS50057"/>
    </source>
</evidence>
<evidence type="ECO:0000256" key="4">
    <source>
        <dbReference type="ARBA" id="ARBA00023203"/>
    </source>
</evidence>
<dbReference type="EMBL" id="VXBK01009457">
    <property type="protein sequence ID" value="NXN73582.1"/>
    <property type="molecule type" value="Genomic_DNA"/>
</dbReference>
<evidence type="ECO:0000313" key="8">
    <source>
        <dbReference type="EMBL" id="NXN73582.1"/>
    </source>
</evidence>
<dbReference type="SMART" id="SM01196">
    <property type="entry name" value="FERM_C"/>
    <property type="match status" value="1"/>
</dbReference>
<dbReference type="SUPFAM" id="SSF47031">
    <property type="entry name" value="Second domain of FERM"/>
    <property type="match status" value="1"/>
</dbReference>
<dbReference type="PANTHER" id="PTHR23280">
    <property type="entry name" value="4.1 G PROTEIN"/>
    <property type="match status" value="1"/>
</dbReference>
<keyword evidence="9" id="KW-1185">Reference proteome</keyword>
<feature type="non-terminal residue" evidence="8">
    <location>
        <position position="1004"/>
    </location>
</feature>
<dbReference type="OrthoDB" id="6589456at2759"/>
<dbReference type="PRINTS" id="PR00661">
    <property type="entry name" value="ERMFAMILY"/>
</dbReference>
<dbReference type="GO" id="GO:0005856">
    <property type="term" value="C:cytoskeleton"/>
    <property type="evidence" value="ECO:0007669"/>
    <property type="project" value="UniProtKB-SubCell"/>
</dbReference>
<dbReference type="PROSITE" id="PS00661">
    <property type="entry name" value="FERM_2"/>
    <property type="match status" value="1"/>
</dbReference>
<feature type="region of interest" description="Disordered" evidence="6">
    <location>
        <begin position="656"/>
        <end position="685"/>
    </location>
</feature>
<dbReference type="InterPro" id="IPR014352">
    <property type="entry name" value="FERM/acyl-CoA-bd_prot_sf"/>
</dbReference>
<feature type="region of interest" description="Disordered" evidence="6">
    <location>
        <begin position="1"/>
        <end position="196"/>
    </location>
</feature>
<dbReference type="SMART" id="SM00295">
    <property type="entry name" value="B41"/>
    <property type="match status" value="1"/>
</dbReference>
<dbReference type="SUPFAM" id="SSF50729">
    <property type="entry name" value="PH domain-like"/>
    <property type="match status" value="1"/>
</dbReference>
<feature type="compositionally biased region" description="Polar residues" evidence="6">
    <location>
        <begin position="675"/>
        <end position="684"/>
    </location>
</feature>
<dbReference type="Gene3D" id="2.30.29.30">
    <property type="entry name" value="Pleckstrin-homology domain (PH domain)/Phosphotyrosine-binding domain (PTB)"/>
    <property type="match status" value="1"/>
</dbReference>
<evidence type="ECO:0000256" key="5">
    <source>
        <dbReference type="ARBA" id="ARBA00023212"/>
    </source>
</evidence>
<keyword evidence="2" id="KW-0963">Cytoplasm</keyword>
<keyword evidence="5" id="KW-0206">Cytoskeleton</keyword>
<dbReference type="InterPro" id="IPR008379">
    <property type="entry name" value="Band_4.1_C"/>
</dbReference>
<dbReference type="PRINTS" id="PR00935">
    <property type="entry name" value="BAND41"/>
</dbReference>
<keyword evidence="4" id="KW-0009">Actin-binding</keyword>
<feature type="compositionally biased region" description="Basic and acidic residues" evidence="6">
    <location>
        <begin position="760"/>
        <end position="772"/>
    </location>
</feature>
<dbReference type="InterPro" id="IPR018980">
    <property type="entry name" value="FERM_PH-like_C"/>
</dbReference>
<dbReference type="InterPro" id="IPR007477">
    <property type="entry name" value="SAB_dom"/>
</dbReference>
<feature type="domain" description="FERM" evidence="7">
    <location>
        <begin position="215"/>
        <end position="496"/>
    </location>
</feature>
<dbReference type="FunFam" id="3.10.20.90:FF:000002">
    <property type="entry name" value="Erythrocyte protein band 4.1-like 3"/>
    <property type="match status" value="1"/>
</dbReference>
<dbReference type="CDD" id="cd13184">
    <property type="entry name" value="FERM_C_4_1_family"/>
    <property type="match status" value="1"/>
</dbReference>
<dbReference type="Pfam" id="PF00373">
    <property type="entry name" value="FERM_M"/>
    <property type="match status" value="1"/>
</dbReference>
<keyword evidence="3" id="KW-0597">Phosphoprotein</keyword>
<dbReference type="Gene3D" id="3.10.20.90">
    <property type="entry name" value="Phosphatidylinositol 3-kinase Catalytic Subunit, Chain A, domain 1"/>
    <property type="match status" value="1"/>
</dbReference>
<dbReference type="FunFam" id="1.20.80.10:FF:000001">
    <property type="entry name" value="Erythrocyte membrane protein band 4.1"/>
    <property type="match status" value="1"/>
</dbReference>
<evidence type="ECO:0000313" key="9">
    <source>
        <dbReference type="Proteomes" id="UP000571567"/>
    </source>
</evidence>
<sequence length="1004" mass="112575">MTTEVGSETEVKKDSEQLGPDKAKDKPEEASETLVNQKSRETSSEEAQDSSSVPAPTSQSSPSSQKKEKASTESKGISRFLPPWLKKQKSYTLAEPKDETKKRTTGEEQVVEESECQTPEGVAQPKKSLEEAAAENQHNAKADDKEEKHSVSSAETQVCLGRPAKDGKETEVEKVAEEKEEKQEEKEKRETKEVQTADIKTENIPQKSPKKSKTVQCKVMLLDGTEYSCDLEKRAKGQVLFDKVCEHLNLLEKDYFGLLFYENSQQKNWLDSSKEIKRQIRSLPWTFTFNVKFYPPDPSQLTEDITRYFLCLQLRQDIASGRLPCSFVTHALLGSYTLQAELGDHDPEEHRGDYISEFQFAPNQTQEMEEKVAELHKTHRGLTPAQADSQFLENAKRLSMYGVDLHHAKDSEGVDIMLGVCANGLLIYKDRLRINRFAWPKILKISYKRSNFYIKVRPAELEQFESTIGFKLPNHRAAKRLWKVCVEHHTFFRLVSPEQPPKAKFLTLGSKFRYSGRTQAQTRQASNLIDRPAPYFERTSSKRVSRSLDGAPTGISDQSLLKDFPTAGGQAAGDKIIDIEAAGQAKLKEGGKEEDGSPVKTPQLELIQDGKSNSLRVDGENIYVRHSNLMLEDLDKTQDDLLKHQASISELKRNFMESTPEPRPNEWEKRRITPLSLQTQGSSHETLDIVEEKKQAEVGIEETLVVDENNKGKMQVATDAGGTCKVEHLSKKDSSSLPSDSSSSSSSSSESEDEEVGEYQPHHRAIEEVIREEQEEEEDVKRKEHEEKIQHVEATPEGSKLNVPAEHTQVTTEDLVRENAVTVATEEKNLSEEIKQDLGEEEEEQLKLNGDVSHVDIDVAPQIICCSEPPVVKTEMVTISDATQRTEISTKEVPIVQTETKTITYESPQFDGSAGGNAGVLLSAQTITSESVSTTTTTHITKMVKGGVSETRIEKRIVITGDADIDHDEALAQAIKEAKEQHPDMSVTRVVVHKETELAEEDEE</sequence>
<feature type="non-terminal residue" evidence="8">
    <location>
        <position position="1"/>
    </location>
</feature>
<dbReference type="GO" id="GO:0005886">
    <property type="term" value="C:plasma membrane"/>
    <property type="evidence" value="ECO:0007669"/>
    <property type="project" value="TreeGrafter"/>
</dbReference>
<dbReference type="PROSITE" id="PS00660">
    <property type="entry name" value="FERM_1"/>
    <property type="match status" value="1"/>
</dbReference>
<feature type="compositionally biased region" description="Basic and acidic residues" evidence="6">
    <location>
        <begin position="9"/>
        <end position="29"/>
    </location>
</feature>
<dbReference type="InterPro" id="IPR019748">
    <property type="entry name" value="FERM_central"/>
</dbReference>
<evidence type="ECO:0000256" key="2">
    <source>
        <dbReference type="ARBA" id="ARBA00022490"/>
    </source>
</evidence>
<dbReference type="Pfam" id="PF09379">
    <property type="entry name" value="FERM_N"/>
    <property type="match status" value="1"/>
</dbReference>
<dbReference type="Pfam" id="PF09380">
    <property type="entry name" value="FERM_C"/>
    <property type="match status" value="1"/>
</dbReference>
<feature type="compositionally biased region" description="Basic and acidic residues" evidence="6">
    <location>
        <begin position="779"/>
        <end position="791"/>
    </location>
</feature>
<dbReference type="Pfam" id="PF04382">
    <property type="entry name" value="SAB"/>
    <property type="match status" value="2"/>
</dbReference>
<comment type="subcellular location">
    <subcellularLocation>
        <location evidence="1">Cytoplasm</location>
        <location evidence="1">Cytoskeleton</location>
    </subcellularLocation>
</comment>
<feature type="compositionally biased region" description="Basic and acidic residues" evidence="6">
    <location>
        <begin position="163"/>
        <end position="196"/>
    </location>
</feature>
<dbReference type="FunFam" id="2.30.29.30:FF:000001">
    <property type="entry name" value="Erythrocyte membrane protein band 4.1"/>
    <property type="match status" value="1"/>
</dbReference>
<comment type="caution">
    <text evidence="8">The sequence shown here is derived from an EMBL/GenBank/DDBJ whole genome shotgun (WGS) entry which is preliminary data.</text>
</comment>
<dbReference type="GO" id="GO:0003779">
    <property type="term" value="F:actin binding"/>
    <property type="evidence" value="ECO:0007669"/>
    <property type="project" value="UniProtKB-KW"/>
</dbReference>
<dbReference type="GO" id="GO:0005198">
    <property type="term" value="F:structural molecule activity"/>
    <property type="evidence" value="ECO:0007669"/>
    <property type="project" value="InterPro"/>
</dbReference>
<feature type="compositionally biased region" description="Low complexity" evidence="6">
    <location>
        <begin position="735"/>
        <end position="749"/>
    </location>
</feature>
<dbReference type="InterPro" id="IPR029071">
    <property type="entry name" value="Ubiquitin-like_domsf"/>
</dbReference>
<gene>
    <name evidence="8" type="primary">Epb41l2_1</name>
    <name evidence="8" type="ORF">HIMHIM_R11727</name>
</gene>
<dbReference type="Pfam" id="PF05902">
    <property type="entry name" value="4_1_CTD"/>
    <property type="match status" value="1"/>
</dbReference>
<dbReference type="GO" id="GO:0031032">
    <property type="term" value="P:actomyosin structure organization"/>
    <property type="evidence" value="ECO:0007669"/>
    <property type="project" value="TreeGrafter"/>
</dbReference>
<dbReference type="InterPro" id="IPR011993">
    <property type="entry name" value="PH-like_dom_sf"/>
</dbReference>
<dbReference type="SMART" id="SM01195">
    <property type="entry name" value="FA"/>
    <property type="match status" value="1"/>
</dbReference>
<evidence type="ECO:0000256" key="1">
    <source>
        <dbReference type="ARBA" id="ARBA00004245"/>
    </source>
</evidence>
<evidence type="ECO:0000256" key="6">
    <source>
        <dbReference type="SAM" id="MobiDB-lite"/>
    </source>
</evidence>
<dbReference type="Proteomes" id="UP000571567">
    <property type="component" value="Unassembled WGS sequence"/>
</dbReference>
<dbReference type="CDD" id="cd14473">
    <property type="entry name" value="FERM_B-lobe"/>
    <property type="match status" value="1"/>
</dbReference>
<evidence type="ECO:0000256" key="3">
    <source>
        <dbReference type="ARBA" id="ARBA00022553"/>
    </source>
</evidence>
<dbReference type="InterPro" id="IPR019749">
    <property type="entry name" value="Band_41_domain"/>
</dbReference>
<dbReference type="InterPro" id="IPR000798">
    <property type="entry name" value="Ez/rad/moesin-like"/>
</dbReference>
<dbReference type="InterPro" id="IPR035963">
    <property type="entry name" value="FERM_2"/>
</dbReference>
<dbReference type="SUPFAM" id="SSF54236">
    <property type="entry name" value="Ubiquitin-like"/>
    <property type="match status" value="1"/>
</dbReference>
<dbReference type="InterPro" id="IPR000299">
    <property type="entry name" value="FERM_domain"/>
</dbReference>
<feature type="region of interest" description="Disordered" evidence="6">
    <location>
        <begin position="727"/>
        <end position="801"/>
    </location>
</feature>
<dbReference type="PROSITE" id="PS50057">
    <property type="entry name" value="FERM_3"/>
    <property type="match status" value="1"/>
</dbReference>
<dbReference type="InterPro" id="IPR018979">
    <property type="entry name" value="FERM_N"/>
</dbReference>
<dbReference type="InterPro" id="IPR019747">
    <property type="entry name" value="FERM_CS"/>
</dbReference>
<dbReference type="Pfam" id="PF08736">
    <property type="entry name" value="FA"/>
    <property type="match status" value="1"/>
</dbReference>
<dbReference type="GO" id="GO:0030866">
    <property type="term" value="P:cortical actin cytoskeleton organization"/>
    <property type="evidence" value="ECO:0007669"/>
    <property type="project" value="InterPro"/>
</dbReference>
<feature type="compositionally biased region" description="Low complexity" evidence="6">
    <location>
        <begin position="50"/>
        <end position="64"/>
    </location>
</feature>
<dbReference type="InterPro" id="IPR014847">
    <property type="entry name" value="FA"/>
</dbReference>
<feature type="compositionally biased region" description="Basic and acidic residues" evidence="6">
    <location>
        <begin position="95"/>
        <end position="106"/>
    </location>
</feature>
<dbReference type="AlphaFoldDB" id="A0A7L1LF29"/>
<protein>
    <submittedName>
        <fullName evidence="8">E41L2 protein</fullName>
    </submittedName>
</protein>
<dbReference type="PIRSF" id="PIRSF002304">
    <property type="entry name" value="Membrane_skeletal_4_1"/>
    <property type="match status" value="1"/>
</dbReference>
<name>A0A7L1LF29_HIMHI</name>
<dbReference type="PANTHER" id="PTHR23280:SF17">
    <property type="entry name" value="BAND 4.1-LIKE PROTEIN 2"/>
    <property type="match status" value="1"/>
</dbReference>
<dbReference type="Gene3D" id="1.20.80.10">
    <property type="match status" value="1"/>
</dbReference>
<organism evidence="8 9">
    <name type="scientific">Himantopus himantopus</name>
    <name type="common">Black-winged stilt</name>
    <name type="synonym">Charadrius himantopus</name>
    <dbReference type="NCBI Taxonomy" id="225398"/>
    <lineage>
        <taxon>Eukaryota</taxon>
        <taxon>Metazoa</taxon>
        <taxon>Chordata</taxon>
        <taxon>Craniata</taxon>
        <taxon>Vertebrata</taxon>
        <taxon>Euteleostomi</taxon>
        <taxon>Archelosauria</taxon>
        <taxon>Archosauria</taxon>
        <taxon>Dinosauria</taxon>
        <taxon>Saurischia</taxon>
        <taxon>Theropoda</taxon>
        <taxon>Coelurosauria</taxon>
        <taxon>Aves</taxon>
        <taxon>Neognathae</taxon>
        <taxon>Neoaves</taxon>
        <taxon>Charadriiformes</taxon>
        <taxon>Recurvirostridae</taxon>
        <taxon>Himantopus</taxon>
    </lineage>
</organism>
<accession>A0A7L1LF29</accession>
<reference evidence="8 9" key="1">
    <citation type="submission" date="2019-09" db="EMBL/GenBank/DDBJ databases">
        <title>Bird 10,000 Genomes (B10K) Project - Family phase.</title>
        <authorList>
            <person name="Zhang G."/>
        </authorList>
    </citation>
    <scope>NUCLEOTIDE SEQUENCE [LARGE SCALE GENOMIC DNA]</scope>
    <source>
        <strain evidence="8">B10K-DU-002-13</strain>
        <tissue evidence="8">Muscle</tissue>
    </source>
</reference>